<dbReference type="EMBL" id="PVTH01000003">
    <property type="protein sequence ID" value="PRY53781.1"/>
    <property type="molecule type" value="Genomic_DNA"/>
</dbReference>
<dbReference type="OrthoDB" id="978976at2"/>
<reference evidence="1 2" key="1">
    <citation type="submission" date="2018-03" db="EMBL/GenBank/DDBJ databases">
        <title>Genomic Encyclopedia of Type Strains, Phase III (KMG-III): the genomes of soil and plant-associated and newly described type strains.</title>
        <authorList>
            <person name="Whitman W."/>
        </authorList>
    </citation>
    <scope>NUCLEOTIDE SEQUENCE [LARGE SCALE GENOMIC DNA]</scope>
    <source>
        <strain evidence="1 2">CGMCC 1.9313</strain>
    </source>
</reference>
<proteinExistence type="predicted"/>
<dbReference type="Proteomes" id="UP000238034">
    <property type="component" value="Unassembled WGS sequence"/>
</dbReference>
<keyword evidence="2" id="KW-1185">Reference proteome</keyword>
<evidence type="ECO:0000313" key="1">
    <source>
        <dbReference type="EMBL" id="PRY53781.1"/>
    </source>
</evidence>
<name>A0A2T0U783_9SPHI</name>
<sequence>MSTTLFRPFERFNFSDKVCFLTGLEAGHQIQVFPEWMVAQFHLEDKALKMLDEHILTYPDIKIPVSEKALGELNKLETDVSTAFNHGYQAVKELDDLRLFQWIAKQVYGMIHHEVRAGMRQQRAAGEALNFSQGLMQKFGNLHLMLQSLVSPVEFEGVLPWKILVFPIDNPPAAFIYRDEINTLVFSLTMADFGIIACLQDNGENANYHQDVLNKVGSNTLQPIQFEELCARFFYSAYIFNRLPEYSLLSTGDMNYIDAMPLRISSRPVFDAWQAKTYGQVLETFWKPWGYVLFEIIKDPDHPMSFLLDAQGHFIVNPRPASASQHS</sequence>
<comment type="caution">
    <text evidence="1">The sequence shown here is derived from an EMBL/GenBank/DDBJ whole genome shotgun (WGS) entry which is preliminary data.</text>
</comment>
<accession>A0A2T0U783</accession>
<evidence type="ECO:0000313" key="2">
    <source>
        <dbReference type="Proteomes" id="UP000238034"/>
    </source>
</evidence>
<organism evidence="1 2">
    <name type="scientific">Arcticibacter pallidicorallinus</name>
    <dbReference type="NCBI Taxonomy" id="1259464"/>
    <lineage>
        <taxon>Bacteria</taxon>
        <taxon>Pseudomonadati</taxon>
        <taxon>Bacteroidota</taxon>
        <taxon>Sphingobacteriia</taxon>
        <taxon>Sphingobacteriales</taxon>
        <taxon>Sphingobacteriaceae</taxon>
        <taxon>Arcticibacter</taxon>
    </lineage>
</organism>
<dbReference type="RefSeq" id="WP_106292371.1">
    <property type="nucleotide sequence ID" value="NZ_PVTH01000003.1"/>
</dbReference>
<protein>
    <submittedName>
        <fullName evidence="1">Uncharacterized protein</fullName>
    </submittedName>
</protein>
<dbReference type="AlphaFoldDB" id="A0A2T0U783"/>
<gene>
    <name evidence="1" type="ORF">B0I27_103251</name>
</gene>